<evidence type="ECO:0000313" key="9">
    <source>
        <dbReference type="Proteomes" id="UP000027920"/>
    </source>
</evidence>
<evidence type="ECO:0000256" key="4">
    <source>
        <dbReference type="ARBA" id="ARBA00049194"/>
    </source>
</evidence>
<evidence type="ECO:0000259" key="7">
    <source>
        <dbReference type="Pfam" id="PF00171"/>
    </source>
</evidence>
<dbReference type="InterPro" id="IPR016162">
    <property type="entry name" value="Ald_DH_N"/>
</dbReference>
<dbReference type="EMBL" id="AMGV01000022">
    <property type="protein sequence ID" value="KEF51615.1"/>
    <property type="molecule type" value="Genomic_DNA"/>
</dbReference>
<dbReference type="InterPro" id="IPR016161">
    <property type="entry name" value="Ald_DH/histidinol_DH"/>
</dbReference>
<evidence type="ECO:0000313" key="8">
    <source>
        <dbReference type="EMBL" id="KEF51615.1"/>
    </source>
</evidence>
<dbReference type="AlphaFoldDB" id="A0A072P7M2"/>
<sequence>MATPIRGKPNHIETRLFIDGNFVPSLAGKTFDVINPSTEEVSASVFEALPEDVDRAVAAAKAAFPAWSGLEASERAAYLFKLADGVEQSLDKIGYLEAITMGKPYLDPPYTYVLRHAASMAMDITGETSLSSKGFVNLSLRQPFGVGAAIVPWNGPTFMLVNKIGPGLVAGNTMVVKSSEKSPLSALVIARIANEIGLPKGVLNIMSGYGFPCGDAIARHMDIRVISFTGSVATGKAIKKASAESNLKKVTLELGGKNPLLIFEDADLQQAVPAATASVVANSGQGCILTSRIYIHQSIAEPFIKNMKQAMIKIAGNVDDPTEKTTRGPQADKIQFDKIMGYFQYAKAQNIELQLGGGRARPKGYFVEPTIYTNVPEEAKIMKEEIFGPVVCINTFVDEEDVVARANDTEFGLYASVFTRDISRALRVAKQLEAGSVGVNVAATTKLDMPMGGWKQSGEGREFSKHAWEEWTEIKSVFVKL</sequence>
<dbReference type="EC" id="1.2.1.3" evidence="3"/>
<evidence type="ECO:0000256" key="6">
    <source>
        <dbReference type="RuleBase" id="RU003345"/>
    </source>
</evidence>
<dbReference type="InterPro" id="IPR029510">
    <property type="entry name" value="Ald_DH_CS_GLU"/>
</dbReference>
<dbReference type="VEuPathDB" id="FungiDB:A1O9_12250"/>
<keyword evidence="9" id="KW-1185">Reference proteome</keyword>
<dbReference type="FunFam" id="3.40.605.10:FF:000001">
    <property type="entry name" value="Aldehyde dehydrogenase 1"/>
    <property type="match status" value="1"/>
</dbReference>
<comment type="catalytic activity">
    <reaction evidence="4">
        <text>an aldehyde + NAD(+) + H2O = a carboxylate + NADH + 2 H(+)</text>
        <dbReference type="Rhea" id="RHEA:16185"/>
        <dbReference type="ChEBI" id="CHEBI:15377"/>
        <dbReference type="ChEBI" id="CHEBI:15378"/>
        <dbReference type="ChEBI" id="CHEBI:17478"/>
        <dbReference type="ChEBI" id="CHEBI:29067"/>
        <dbReference type="ChEBI" id="CHEBI:57540"/>
        <dbReference type="ChEBI" id="CHEBI:57945"/>
        <dbReference type="EC" id="1.2.1.3"/>
    </reaction>
</comment>
<dbReference type="Proteomes" id="UP000027920">
    <property type="component" value="Unassembled WGS sequence"/>
</dbReference>
<evidence type="ECO:0000256" key="3">
    <source>
        <dbReference type="ARBA" id="ARBA00024226"/>
    </source>
</evidence>
<accession>A0A072P7M2</accession>
<dbReference type="RefSeq" id="XP_013254205.1">
    <property type="nucleotide sequence ID" value="XM_013398751.1"/>
</dbReference>
<keyword evidence="2 6" id="KW-0560">Oxidoreductase</keyword>
<dbReference type="FunFam" id="3.40.309.10:FF:000012">
    <property type="entry name" value="Betaine aldehyde dehydrogenase"/>
    <property type="match status" value="1"/>
</dbReference>
<protein>
    <recommendedName>
        <fullName evidence="3">aldehyde dehydrogenase (NAD(+))</fullName>
        <ecNumber evidence="3">1.2.1.3</ecNumber>
    </recommendedName>
</protein>
<dbReference type="Pfam" id="PF00171">
    <property type="entry name" value="Aldedh"/>
    <property type="match status" value="1"/>
</dbReference>
<evidence type="ECO:0000256" key="5">
    <source>
        <dbReference type="PROSITE-ProRule" id="PRU10007"/>
    </source>
</evidence>
<feature type="domain" description="Aldehyde dehydrogenase" evidence="7">
    <location>
        <begin position="27"/>
        <end position="477"/>
    </location>
</feature>
<dbReference type="SUPFAM" id="SSF53720">
    <property type="entry name" value="ALDH-like"/>
    <property type="match status" value="1"/>
</dbReference>
<dbReference type="OrthoDB" id="310895at2759"/>
<gene>
    <name evidence="8" type="ORF">A1O9_12250</name>
</gene>
<dbReference type="PROSITE" id="PS00687">
    <property type="entry name" value="ALDEHYDE_DEHYDR_GLU"/>
    <property type="match status" value="1"/>
</dbReference>
<name>A0A072P7M2_9EURO</name>
<dbReference type="GeneID" id="25287144"/>
<evidence type="ECO:0000256" key="1">
    <source>
        <dbReference type="ARBA" id="ARBA00009986"/>
    </source>
</evidence>
<comment type="caution">
    <text evidence="8">The sequence shown here is derived from an EMBL/GenBank/DDBJ whole genome shotgun (WGS) entry which is preliminary data.</text>
</comment>
<feature type="active site" evidence="5">
    <location>
        <position position="253"/>
    </location>
</feature>
<dbReference type="Gene3D" id="3.40.309.10">
    <property type="entry name" value="Aldehyde Dehydrogenase, Chain A, domain 2"/>
    <property type="match status" value="1"/>
</dbReference>
<proteinExistence type="inferred from homology"/>
<dbReference type="STRING" id="1182545.A0A072P7M2"/>
<reference evidence="8 9" key="1">
    <citation type="submission" date="2013-03" db="EMBL/GenBank/DDBJ databases">
        <title>The Genome Sequence of Exophiala aquamarina CBS 119918.</title>
        <authorList>
            <consortium name="The Broad Institute Genomics Platform"/>
            <person name="Cuomo C."/>
            <person name="de Hoog S."/>
            <person name="Gorbushina A."/>
            <person name="Walker B."/>
            <person name="Young S.K."/>
            <person name="Zeng Q."/>
            <person name="Gargeya S."/>
            <person name="Fitzgerald M."/>
            <person name="Haas B."/>
            <person name="Abouelleil A."/>
            <person name="Allen A.W."/>
            <person name="Alvarado L."/>
            <person name="Arachchi H.M."/>
            <person name="Berlin A.M."/>
            <person name="Chapman S.B."/>
            <person name="Gainer-Dewar J."/>
            <person name="Goldberg J."/>
            <person name="Griggs A."/>
            <person name="Gujja S."/>
            <person name="Hansen M."/>
            <person name="Howarth C."/>
            <person name="Imamovic A."/>
            <person name="Ireland A."/>
            <person name="Larimer J."/>
            <person name="McCowan C."/>
            <person name="Murphy C."/>
            <person name="Pearson M."/>
            <person name="Poon T.W."/>
            <person name="Priest M."/>
            <person name="Roberts A."/>
            <person name="Saif S."/>
            <person name="Shea T."/>
            <person name="Sisk P."/>
            <person name="Sykes S."/>
            <person name="Wortman J."/>
            <person name="Nusbaum C."/>
            <person name="Birren B."/>
        </authorList>
    </citation>
    <scope>NUCLEOTIDE SEQUENCE [LARGE SCALE GENOMIC DNA]</scope>
    <source>
        <strain evidence="8 9">CBS 119918</strain>
    </source>
</reference>
<dbReference type="Gene3D" id="3.40.605.10">
    <property type="entry name" value="Aldehyde Dehydrogenase, Chain A, domain 1"/>
    <property type="match status" value="1"/>
</dbReference>
<organism evidence="8 9">
    <name type="scientific">Exophiala aquamarina CBS 119918</name>
    <dbReference type="NCBI Taxonomy" id="1182545"/>
    <lineage>
        <taxon>Eukaryota</taxon>
        <taxon>Fungi</taxon>
        <taxon>Dikarya</taxon>
        <taxon>Ascomycota</taxon>
        <taxon>Pezizomycotina</taxon>
        <taxon>Eurotiomycetes</taxon>
        <taxon>Chaetothyriomycetidae</taxon>
        <taxon>Chaetothyriales</taxon>
        <taxon>Herpotrichiellaceae</taxon>
        <taxon>Exophiala</taxon>
    </lineage>
</organism>
<dbReference type="InterPro" id="IPR016163">
    <property type="entry name" value="Ald_DH_C"/>
</dbReference>
<dbReference type="PANTHER" id="PTHR11699">
    <property type="entry name" value="ALDEHYDE DEHYDROGENASE-RELATED"/>
    <property type="match status" value="1"/>
</dbReference>
<dbReference type="GO" id="GO:0004029">
    <property type="term" value="F:aldehyde dehydrogenase (NAD+) activity"/>
    <property type="evidence" value="ECO:0007669"/>
    <property type="project" value="UniProtKB-EC"/>
</dbReference>
<dbReference type="HOGENOM" id="CLU_005391_0_0_1"/>
<dbReference type="InterPro" id="IPR015590">
    <property type="entry name" value="Aldehyde_DH_dom"/>
</dbReference>
<comment type="similarity">
    <text evidence="1 6">Belongs to the aldehyde dehydrogenase family.</text>
</comment>
<evidence type="ECO:0000256" key="2">
    <source>
        <dbReference type="ARBA" id="ARBA00023002"/>
    </source>
</evidence>